<dbReference type="EMBL" id="CP094326">
    <property type="protein sequence ID" value="UNY99954.1"/>
    <property type="molecule type" value="Genomic_DNA"/>
</dbReference>
<feature type="chain" id="PRO_5047272243" evidence="1">
    <location>
        <begin position="24"/>
        <end position="339"/>
    </location>
</feature>
<protein>
    <submittedName>
        <fullName evidence="2">Serine protease</fullName>
    </submittedName>
</protein>
<dbReference type="Proteomes" id="UP000829476">
    <property type="component" value="Chromosome"/>
</dbReference>
<evidence type="ECO:0000313" key="2">
    <source>
        <dbReference type="EMBL" id="UNY99954.1"/>
    </source>
</evidence>
<name>A0ABY3YQZ2_9FLAO</name>
<keyword evidence="2" id="KW-0378">Hydrolase</keyword>
<feature type="signal peptide" evidence="1">
    <location>
        <begin position="1"/>
        <end position="23"/>
    </location>
</feature>
<proteinExistence type="predicted"/>
<dbReference type="GO" id="GO:0006508">
    <property type="term" value="P:proteolysis"/>
    <property type="evidence" value="ECO:0007669"/>
    <property type="project" value="UniProtKB-KW"/>
</dbReference>
<dbReference type="GO" id="GO:0008233">
    <property type="term" value="F:peptidase activity"/>
    <property type="evidence" value="ECO:0007669"/>
    <property type="project" value="UniProtKB-KW"/>
</dbReference>
<sequence>MKNTLLKLLFIICLAFTLVNCSKSDNTNQPPDSDDSGQLTKIETVLNGNDQNLIELLHKVRGSVGKRGPGSKTLWSRKNDYGLGLYISANHVYGLNGWSSDDAEYFDTTAENLGIFETSQMPPPNGGITLGDMLISDFPLMHFAISPSATNTTILPEEDFYIGIIDNQRVEQSQFPQYPDLVNTNTPLEMFDPENRSKADETWNTPDTGENVLALGYPQDSDTYPNGAVAYGKVLSDSEAQEIITKLQEAGDPEGDIPYNSDAEFFIDAQGIAGMSGGGVFNSEGQLTGIMVRASDTENAPKIIRAVRISYIKAKMTAFYNSLSQTERNKIAPFINGEI</sequence>
<gene>
    <name evidence="2" type="ORF">MQE36_06295</name>
</gene>
<dbReference type="Pfam" id="PF13365">
    <property type="entry name" value="Trypsin_2"/>
    <property type="match status" value="1"/>
</dbReference>
<dbReference type="InterPro" id="IPR043504">
    <property type="entry name" value="Peptidase_S1_PA_chymotrypsin"/>
</dbReference>
<dbReference type="RefSeq" id="WP_242938322.1">
    <property type="nucleotide sequence ID" value="NZ_CP094326.1"/>
</dbReference>
<accession>A0ABY3YQZ2</accession>
<evidence type="ECO:0000313" key="3">
    <source>
        <dbReference type="Proteomes" id="UP000829476"/>
    </source>
</evidence>
<evidence type="ECO:0000256" key="1">
    <source>
        <dbReference type="SAM" id="SignalP"/>
    </source>
</evidence>
<reference evidence="2 3" key="1">
    <citation type="journal article" date="2018" name="Int. J. Syst. Evol. Microbiol.">
        <title>Zhouia spongiae sp. nov., isolated from a marine sponge.</title>
        <authorList>
            <person name="Zhuang L."/>
            <person name="Lin B."/>
            <person name="Qin F."/>
            <person name="Luo L."/>
        </authorList>
    </citation>
    <scope>NUCLEOTIDE SEQUENCE [LARGE SCALE GENOMIC DNA]</scope>
    <source>
        <strain evidence="2 3">HN-Y44</strain>
    </source>
</reference>
<keyword evidence="3" id="KW-1185">Reference proteome</keyword>
<dbReference type="SUPFAM" id="SSF50494">
    <property type="entry name" value="Trypsin-like serine proteases"/>
    <property type="match status" value="1"/>
</dbReference>
<organism evidence="2 3">
    <name type="scientific">Zhouia spongiae</name>
    <dbReference type="NCBI Taxonomy" id="2202721"/>
    <lineage>
        <taxon>Bacteria</taxon>
        <taxon>Pseudomonadati</taxon>
        <taxon>Bacteroidota</taxon>
        <taxon>Flavobacteriia</taxon>
        <taxon>Flavobacteriales</taxon>
        <taxon>Flavobacteriaceae</taxon>
        <taxon>Zhouia</taxon>
    </lineage>
</organism>
<keyword evidence="2" id="KW-0645">Protease</keyword>
<keyword evidence="1" id="KW-0732">Signal</keyword>
<dbReference type="InterPro" id="IPR009003">
    <property type="entry name" value="Peptidase_S1_PA"/>
</dbReference>
<dbReference type="Gene3D" id="2.40.10.10">
    <property type="entry name" value="Trypsin-like serine proteases"/>
    <property type="match status" value="1"/>
</dbReference>